<reference evidence="2" key="1">
    <citation type="submission" date="2017-06" db="EMBL/GenBank/DDBJ databases">
        <authorList>
            <person name="Cremers G."/>
        </authorList>
    </citation>
    <scope>NUCLEOTIDE SEQUENCE [LARGE SCALE GENOMIC DNA]</scope>
</reference>
<organism evidence="1 2">
    <name type="scientific">Candidatus Methanoperedens nitratireducens</name>
    <dbReference type="NCBI Taxonomy" id="1392998"/>
    <lineage>
        <taxon>Archaea</taxon>
        <taxon>Methanobacteriati</taxon>
        <taxon>Methanobacteriota</taxon>
        <taxon>Stenosarchaea group</taxon>
        <taxon>Methanomicrobia</taxon>
        <taxon>Methanosarcinales</taxon>
        <taxon>ANME-2 cluster</taxon>
        <taxon>Candidatus Methanoperedentaceae</taxon>
        <taxon>Candidatus Methanoperedens</taxon>
    </lineage>
</organism>
<dbReference type="EMBL" id="FZMP01000024">
    <property type="protein sequence ID" value="SNQ59435.1"/>
    <property type="molecule type" value="Genomic_DNA"/>
</dbReference>
<dbReference type="Proteomes" id="UP000218615">
    <property type="component" value="Unassembled WGS sequence"/>
</dbReference>
<dbReference type="OrthoDB" id="381753at2157"/>
<accession>A0A284VJI2</accession>
<dbReference type="AlphaFoldDB" id="A0A284VJI2"/>
<protein>
    <recommendedName>
        <fullName evidence="3">CopG family transcriptional regulator</fullName>
    </recommendedName>
</protein>
<proteinExistence type="predicted"/>
<gene>
    <name evidence="1" type="ORF">MNV_120002</name>
</gene>
<evidence type="ECO:0000313" key="2">
    <source>
        <dbReference type="Proteomes" id="UP000218615"/>
    </source>
</evidence>
<dbReference type="RefSeq" id="WP_218837867.1">
    <property type="nucleotide sequence ID" value="NZ_FZMP01000024.1"/>
</dbReference>
<evidence type="ECO:0008006" key="3">
    <source>
        <dbReference type="Google" id="ProtNLM"/>
    </source>
</evidence>
<sequence length="77" mass="9234">MQTHEEIGEYWDTHDLTEHWEETKPAEFEIDIQSEVTYFAVEKQLSEKIKAFARRRGVSPDTLLNLWVQEKLQEQNI</sequence>
<dbReference type="InterPro" id="IPR022148">
    <property type="entry name" value="CopG_antitoxin"/>
</dbReference>
<keyword evidence="2" id="KW-1185">Reference proteome</keyword>
<dbReference type="Pfam" id="PF12441">
    <property type="entry name" value="CopG_antitoxin"/>
    <property type="match status" value="1"/>
</dbReference>
<name>A0A284VJI2_9EURY</name>
<evidence type="ECO:0000313" key="1">
    <source>
        <dbReference type="EMBL" id="SNQ59435.1"/>
    </source>
</evidence>